<evidence type="ECO:0000313" key="3">
    <source>
        <dbReference type="Proteomes" id="UP000028501"/>
    </source>
</evidence>
<dbReference type="Gene3D" id="3.30.460.10">
    <property type="entry name" value="Beta Polymerase, domain 2"/>
    <property type="match status" value="1"/>
</dbReference>
<dbReference type="GeneID" id="24794216"/>
<accession>A0A075WED3</accession>
<dbReference type="KEGG" id="afg:AFULGI_00006930"/>
<keyword evidence="2" id="KW-0808">Transferase</keyword>
<dbReference type="Pfam" id="PF01909">
    <property type="entry name" value="NTP_transf_2"/>
    <property type="match status" value="1"/>
</dbReference>
<dbReference type="InterPro" id="IPR002934">
    <property type="entry name" value="Polymerase_NTP_transf_dom"/>
</dbReference>
<reference evidence="2 3" key="1">
    <citation type="submission" date="2013-07" db="EMBL/GenBank/DDBJ databases">
        <title>Genome of Archaeoglobus fulgidus.</title>
        <authorList>
            <person name="Fiebig A."/>
            <person name="Birkeland N.-K."/>
        </authorList>
    </citation>
    <scope>NUCLEOTIDE SEQUENCE [LARGE SCALE GENOMIC DNA]</scope>
    <source>
        <strain evidence="2 3">DSM 8774</strain>
    </source>
</reference>
<dbReference type="EMBL" id="CP006577">
    <property type="protein sequence ID" value="AIG97494.1"/>
    <property type="molecule type" value="Genomic_DNA"/>
</dbReference>
<name>A0A075WED3_ARCFL</name>
<dbReference type="InterPro" id="IPR043519">
    <property type="entry name" value="NT_sf"/>
</dbReference>
<proteinExistence type="predicted"/>
<dbReference type="HOGENOM" id="CLU_159724_0_0_2"/>
<dbReference type="PANTHER" id="PTHR37030:SF3">
    <property type="entry name" value="POLYMERASE NUCLEOTIDYL TRANSFERASE DOMAIN-CONTAINING PROTEIN"/>
    <property type="match status" value="1"/>
</dbReference>
<feature type="domain" description="Polymerase nucleotidyl transferase" evidence="1">
    <location>
        <begin position="22"/>
        <end position="110"/>
    </location>
</feature>
<dbReference type="SUPFAM" id="SSF81301">
    <property type="entry name" value="Nucleotidyltransferase"/>
    <property type="match status" value="1"/>
</dbReference>
<organism evidence="2 3">
    <name type="scientific">Archaeoglobus fulgidus DSM 8774</name>
    <dbReference type="NCBI Taxonomy" id="1344584"/>
    <lineage>
        <taxon>Archaea</taxon>
        <taxon>Methanobacteriati</taxon>
        <taxon>Methanobacteriota</taxon>
        <taxon>Archaeoglobi</taxon>
        <taxon>Archaeoglobales</taxon>
        <taxon>Archaeoglobaceae</taxon>
        <taxon>Archaeoglobus</taxon>
    </lineage>
</organism>
<dbReference type="AlphaFoldDB" id="A0A075WED3"/>
<evidence type="ECO:0000313" key="2">
    <source>
        <dbReference type="EMBL" id="AIG97494.1"/>
    </source>
</evidence>
<gene>
    <name evidence="2" type="ORF">AFULGI_00006930</name>
</gene>
<sequence length="114" mass="14025">MEFLRDVYERRKKYFDNLEEFLKEVKEIVRRDVQDAEMYLYGSVVEGDYSIGLSDIDIAIVSDIFKDRNRKLEFFGKITKKFFDSPFEFHILTKKEWKMSKRFIRKYRRLDLIT</sequence>
<dbReference type="GO" id="GO:0016779">
    <property type="term" value="F:nucleotidyltransferase activity"/>
    <property type="evidence" value="ECO:0007669"/>
    <property type="project" value="InterPro"/>
</dbReference>
<dbReference type="PANTHER" id="PTHR37030">
    <property type="entry name" value="NUCLEOTIDYLTRANSFERASE"/>
    <property type="match status" value="1"/>
</dbReference>
<dbReference type="CDD" id="cd05403">
    <property type="entry name" value="NT_KNTase_like"/>
    <property type="match status" value="1"/>
</dbReference>
<dbReference type="Proteomes" id="UP000028501">
    <property type="component" value="Chromosome"/>
</dbReference>
<protein>
    <submittedName>
        <fullName evidence="2">Nucleotidyltransferase domain protein</fullName>
    </submittedName>
</protein>
<dbReference type="RefSeq" id="WP_231487606.1">
    <property type="nucleotide sequence ID" value="NZ_CP006577.1"/>
</dbReference>
<evidence type="ECO:0000259" key="1">
    <source>
        <dbReference type="Pfam" id="PF01909"/>
    </source>
</evidence>